<evidence type="ECO:0008006" key="4">
    <source>
        <dbReference type="Google" id="ProtNLM"/>
    </source>
</evidence>
<proteinExistence type="predicted"/>
<protein>
    <recommendedName>
        <fullName evidence="4">PEP-CTERM sorting domain-containing protein</fullName>
    </recommendedName>
</protein>
<feature type="signal peptide" evidence="1">
    <location>
        <begin position="1"/>
        <end position="42"/>
    </location>
</feature>
<keyword evidence="3" id="KW-1185">Reference proteome</keyword>
<comment type="caution">
    <text evidence="2">The sequence shown here is derived from an EMBL/GenBank/DDBJ whole genome shotgun (WGS) entry which is preliminary data.</text>
</comment>
<evidence type="ECO:0000256" key="1">
    <source>
        <dbReference type="SAM" id="SignalP"/>
    </source>
</evidence>
<accession>A0A8J6XP59</accession>
<dbReference type="RefSeq" id="WP_190835937.1">
    <property type="nucleotide sequence ID" value="NZ_CAWPPI010000099.1"/>
</dbReference>
<organism evidence="2 3">
    <name type="scientific">Iningainema tapete BLCC-T55</name>
    <dbReference type="NCBI Taxonomy" id="2748662"/>
    <lineage>
        <taxon>Bacteria</taxon>
        <taxon>Bacillati</taxon>
        <taxon>Cyanobacteriota</taxon>
        <taxon>Cyanophyceae</taxon>
        <taxon>Nostocales</taxon>
        <taxon>Scytonemataceae</taxon>
        <taxon>Iningainema tapete</taxon>
    </lineage>
</organism>
<reference evidence="2" key="1">
    <citation type="submission" date="2020-09" db="EMBL/GenBank/DDBJ databases">
        <title>Iningainema tapete sp. nov. (Scytonemataceae, Cyanobacteria) from greenhouses in central Florida (USA) produces two types of nodularin with biosynthetic potential for microcystin-LR and anabaenopeptins.</title>
        <authorList>
            <person name="Berthold D.E."/>
            <person name="Lefler F.W."/>
            <person name="Huang I.-S."/>
            <person name="Abdulla H."/>
            <person name="Zimba P.V."/>
            <person name="Laughinghouse H.D. IV."/>
        </authorList>
    </citation>
    <scope>NUCLEOTIDE SEQUENCE</scope>
    <source>
        <strain evidence="2">BLCCT55</strain>
    </source>
</reference>
<name>A0A8J6XP59_9CYAN</name>
<dbReference type="EMBL" id="JACXAE010000099">
    <property type="protein sequence ID" value="MBD2776862.1"/>
    <property type="molecule type" value="Genomic_DNA"/>
</dbReference>
<evidence type="ECO:0000313" key="2">
    <source>
        <dbReference type="EMBL" id="MBD2776862.1"/>
    </source>
</evidence>
<feature type="chain" id="PRO_5035323765" description="PEP-CTERM sorting domain-containing protein" evidence="1">
    <location>
        <begin position="43"/>
        <end position="155"/>
    </location>
</feature>
<dbReference type="Proteomes" id="UP000629098">
    <property type="component" value="Unassembled WGS sequence"/>
</dbReference>
<dbReference type="AlphaFoldDB" id="A0A8J6XP59"/>
<evidence type="ECO:0000313" key="3">
    <source>
        <dbReference type="Proteomes" id="UP000629098"/>
    </source>
</evidence>
<keyword evidence="1" id="KW-0732">Signal</keyword>
<sequence length="155" mass="16349">MKKFTNHLPIDTDKFKRSLLQVCTGVAASLCLSLLAASEAVAASFSFTKIADSGDFTNFGGAAFNDSGTVAFIATPKIGDQGIYTSSGDVITELLNISQLQPLFGFVSPSVSPNYLFHGVDINNNGTVAFLASRNFGFGVVDPFLLFATALLPLL</sequence>
<gene>
    <name evidence="2" type="ORF">ICL16_33640</name>
</gene>